<name>A0AAV4D5V8_9GAST</name>
<feature type="region of interest" description="Disordered" evidence="1">
    <location>
        <begin position="40"/>
        <end position="83"/>
    </location>
</feature>
<dbReference type="AlphaFoldDB" id="A0AAV4D5V8"/>
<feature type="compositionally biased region" description="Basic and acidic residues" evidence="1">
    <location>
        <begin position="51"/>
        <end position="60"/>
    </location>
</feature>
<accession>A0AAV4D5V8</accession>
<gene>
    <name evidence="2" type="ORF">PoB_006608800</name>
</gene>
<sequence length="83" mass="8955">MLVPAGGVHIHVGSVSADAGIVHQTQCISERVNLVVWSQPARASQPNTSTRFKDGLNPRDHRGRQTIIHKQSITETSSSTEGL</sequence>
<protein>
    <submittedName>
        <fullName evidence="2">Uncharacterized protein</fullName>
    </submittedName>
</protein>
<feature type="compositionally biased region" description="Polar residues" evidence="1">
    <location>
        <begin position="41"/>
        <end position="50"/>
    </location>
</feature>
<evidence type="ECO:0000256" key="1">
    <source>
        <dbReference type="SAM" id="MobiDB-lite"/>
    </source>
</evidence>
<keyword evidence="3" id="KW-1185">Reference proteome</keyword>
<reference evidence="2 3" key="1">
    <citation type="journal article" date="2021" name="Elife">
        <title>Chloroplast acquisition without the gene transfer in kleptoplastic sea slugs, Plakobranchus ocellatus.</title>
        <authorList>
            <person name="Maeda T."/>
            <person name="Takahashi S."/>
            <person name="Yoshida T."/>
            <person name="Shimamura S."/>
            <person name="Takaki Y."/>
            <person name="Nagai Y."/>
            <person name="Toyoda A."/>
            <person name="Suzuki Y."/>
            <person name="Arimoto A."/>
            <person name="Ishii H."/>
            <person name="Satoh N."/>
            <person name="Nishiyama T."/>
            <person name="Hasebe M."/>
            <person name="Maruyama T."/>
            <person name="Minagawa J."/>
            <person name="Obokata J."/>
            <person name="Shigenobu S."/>
        </authorList>
    </citation>
    <scope>NUCLEOTIDE SEQUENCE [LARGE SCALE GENOMIC DNA]</scope>
</reference>
<evidence type="ECO:0000313" key="3">
    <source>
        <dbReference type="Proteomes" id="UP000735302"/>
    </source>
</evidence>
<organism evidence="2 3">
    <name type="scientific">Plakobranchus ocellatus</name>
    <dbReference type="NCBI Taxonomy" id="259542"/>
    <lineage>
        <taxon>Eukaryota</taxon>
        <taxon>Metazoa</taxon>
        <taxon>Spiralia</taxon>
        <taxon>Lophotrochozoa</taxon>
        <taxon>Mollusca</taxon>
        <taxon>Gastropoda</taxon>
        <taxon>Heterobranchia</taxon>
        <taxon>Euthyneura</taxon>
        <taxon>Panpulmonata</taxon>
        <taxon>Sacoglossa</taxon>
        <taxon>Placobranchoidea</taxon>
        <taxon>Plakobranchidae</taxon>
        <taxon>Plakobranchus</taxon>
    </lineage>
</organism>
<proteinExistence type="predicted"/>
<dbReference type="Proteomes" id="UP000735302">
    <property type="component" value="Unassembled WGS sequence"/>
</dbReference>
<dbReference type="EMBL" id="BLXT01007498">
    <property type="protein sequence ID" value="GFO39583.1"/>
    <property type="molecule type" value="Genomic_DNA"/>
</dbReference>
<feature type="compositionally biased region" description="Polar residues" evidence="1">
    <location>
        <begin position="68"/>
        <end position="83"/>
    </location>
</feature>
<comment type="caution">
    <text evidence="2">The sequence shown here is derived from an EMBL/GenBank/DDBJ whole genome shotgun (WGS) entry which is preliminary data.</text>
</comment>
<evidence type="ECO:0000313" key="2">
    <source>
        <dbReference type="EMBL" id="GFO39583.1"/>
    </source>
</evidence>